<dbReference type="AlphaFoldDB" id="A0AAN4MWU0"/>
<keyword evidence="1" id="KW-1133">Transmembrane helix</keyword>
<keyword evidence="1" id="KW-0472">Membrane</keyword>
<feature type="transmembrane region" description="Helical" evidence="1">
    <location>
        <begin position="21"/>
        <end position="40"/>
    </location>
</feature>
<dbReference type="Proteomes" id="UP000022433">
    <property type="component" value="Unassembled WGS sequence"/>
</dbReference>
<evidence type="ECO:0000313" key="2">
    <source>
        <dbReference type="EMBL" id="EYA12864.1"/>
    </source>
</evidence>
<gene>
    <name evidence="2" type="ORF">M104_3521</name>
</gene>
<organism evidence="2 3">
    <name type="scientific">Bacteroides fragilis str. 1007-1-F #10</name>
    <dbReference type="NCBI Taxonomy" id="1339295"/>
    <lineage>
        <taxon>Bacteria</taxon>
        <taxon>Pseudomonadati</taxon>
        <taxon>Bacteroidota</taxon>
        <taxon>Bacteroidia</taxon>
        <taxon>Bacteroidales</taxon>
        <taxon>Bacteroidaceae</taxon>
        <taxon>Bacteroides</taxon>
    </lineage>
</organism>
<sequence length="57" mass="7177">MFFRVFMKRQKTFVVGNRFTTDVFRFSFTYLFLMLFKLFFENNYLFFSMLTLSLHIF</sequence>
<evidence type="ECO:0000256" key="1">
    <source>
        <dbReference type="SAM" id="Phobius"/>
    </source>
</evidence>
<comment type="caution">
    <text evidence="2">The sequence shown here is derived from an EMBL/GenBank/DDBJ whole genome shotgun (WGS) entry which is preliminary data.</text>
</comment>
<name>A0AAN4MWU0_BACFG</name>
<accession>A0AAN4MWU0</accession>
<proteinExistence type="predicted"/>
<keyword evidence="1" id="KW-0812">Transmembrane</keyword>
<evidence type="ECO:0000313" key="3">
    <source>
        <dbReference type="Proteomes" id="UP000022433"/>
    </source>
</evidence>
<evidence type="ECO:0008006" key="4">
    <source>
        <dbReference type="Google" id="ProtNLM"/>
    </source>
</evidence>
<dbReference type="EMBL" id="JGEA01000032">
    <property type="protein sequence ID" value="EYA12864.1"/>
    <property type="molecule type" value="Genomic_DNA"/>
</dbReference>
<reference evidence="2 3" key="1">
    <citation type="submission" date="2014-02" db="EMBL/GenBank/DDBJ databases">
        <authorList>
            <person name="Sears C."/>
            <person name="Carroll K."/>
            <person name="Sack B.R."/>
            <person name="Qadri F."/>
            <person name="Myers L.L."/>
            <person name="Chung G.-T."/>
            <person name="Escheverria P."/>
            <person name="Fraser C.M."/>
            <person name="Sadzewicz L."/>
            <person name="Shefchek K.A."/>
            <person name="Tallon L."/>
            <person name="Das S.P."/>
            <person name="Daugherty S."/>
            <person name="Mongodin E.F."/>
        </authorList>
    </citation>
    <scope>NUCLEOTIDE SEQUENCE [LARGE SCALE GENOMIC DNA]</scope>
    <source>
        <strain evidence="2 3">1007-1-F #10</strain>
    </source>
</reference>
<protein>
    <recommendedName>
        <fullName evidence="4">Transmembrane protein</fullName>
    </recommendedName>
</protein>